<evidence type="ECO:0000313" key="1">
    <source>
        <dbReference type="EMBL" id="GEU35662.1"/>
    </source>
</evidence>
<accession>A0A6L2JG60</accession>
<sequence>MEHVIALDAPDEYLQMSDRTSHISLNHFSTSVISVKRETLKLIETFLDKAEYQPQIRKHRVPLMTDPVLGSQQPITRVSAHSAHDAPNINIQSHTRQSPNVEPITFANNVGYWEFCDNYCDIVLNLSSNRQCVRQSNRVSSHDSRLNTPSVSAASGSHSLSRLTYVISIFNLVLGLVFELRV</sequence>
<protein>
    <submittedName>
        <fullName evidence="1">Protein exportin 1A</fullName>
    </submittedName>
</protein>
<gene>
    <name evidence="1" type="ORF">Tci_007640</name>
</gene>
<dbReference type="AlphaFoldDB" id="A0A6L2JG60"/>
<name>A0A6L2JG60_TANCI</name>
<proteinExistence type="predicted"/>
<dbReference type="EMBL" id="BKCJ010000717">
    <property type="protein sequence ID" value="GEU35662.1"/>
    <property type="molecule type" value="Genomic_DNA"/>
</dbReference>
<organism evidence="1">
    <name type="scientific">Tanacetum cinerariifolium</name>
    <name type="common">Dalmatian daisy</name>
    <name type="synonym">Chrysanthemum cinerariifolium</name>
    <dbReference type="NCBI Taxonomy" id="118510"/>
    <lineage>
        <taxon>Eukaryota</taxon>
        <taxon>Viridiplantae</taxon>
        <taxon>Streptophyta</taxon>
        <taxon>Embryophyta</taxon>
        <taxon>Tracheophyta</taxon>
        <taxon>Spermatophyta</taxon>
        <taxon>Magnoliopsida</taxon>
        <taxon>eudicotyledons</taxon>
        <taxon>Gunneridae</taxon>
        <taxon>Pentapetalae</taxon>
        <taxon>asterids</taxon>
        <taxon>campanulids</taxon>
        <taxon>Asterales</taxon>
        <taxon>Asteraceae</taxon>
        <taxon>Asteroideae</taxon>
        <taxon>Anthemideae</taxon>
        <taxon>Anthemidinae</taxon>
        <taxon>Tanacetum</taxon>
    </lineage>
</organism>
<reference evidence="1" key="1">
    <citation type="journal article" date="2019" name="Sci. Rep.">
        <title>Draft genome of Tanacetum cinerariifolium, the natural source of mosquito coil.</title>
        <authorList>
            <person name="Yamashiro T."/>
            <person name="Shiraishi A."/>
            <person name="Satake H."/>
            <person name="Nakayama K."/>
        </authorList>
    </citation>
    <scope>NUCLEOTIDE SEQUENCE</scope>
</reference>
<comment type="caution">
    <text evidence="1">The sequence shown here is derived from an EMBL/GenBank/DDBJ whole genome shotgun (WGS) entry which is preliminary data.</text>
</comment>